<reference evidence="3" key="1">
    <citation type="submission" date="2016-10" db="EMBL/GenBank/DDBJ databases">
        <authorList>
            <person name="Varghese N."/>
            <person name="Submissions S."/>
        </authorList>
    </citation>
    <scope>NUCLEOTIDE SEQUENCE [LARGE SCALE GENOMIC DNA]</scope>
    <source>
        <strain evidence="3">DSM 44771</strain>
    </source>
</reference>
<name>A0A1I6UE95_9PSEU</name>
<dbReference type="GO" id="GO:0016491">
    <property type="term" value="F:oxidoreductase activity"/>
    <property type="evidence" value="ECO:0007669"/>
    <property type="project" value="InterPro"/>
</dbReference>
<dbReference type="InterPro" id="IPR036188">
    <property type="entry name" value="FAD/NAD-bd_sf"/>
</dbReference>
<organism evidence="2 3">
    <name type="scientific">Saccharopolyspora flava</name>
    <dbReference type="NCBI Taxonomy" id="95161"/>
    <lineage>
        <taxon>Bacteria</taxon>
        <taxon>Bacillati</taxon>
        <taxon>Actinomycetota</taxon>
        <taxon>Actinomycetes</taxon>
        <taxon>Pseudonocardiales</taxon>
        <taxon>Pseudonocardiaceae</taxon>
        <taxon>Saccharopolyspora</taxon>
    </lineage>
</organism>
<feature type="domain" description="Amine oxidase" evidence="1">
    <location>
        <begin position="15"/>
        <end position="373"/>
    </location>
</feature>
<dbReference type="Pfam" id="PF01593">
    <property type="entry name" value="Amino_oxidase"/>
    <property type="match status" value="1"/>
</dbReference>
<protein>
    <submittedName>
        <fullName evidence="2">Phytoene dehydrogenase-related protein</fullName>
    </submittedName>
</protein>
<evidence type="ECO:0000259" key="1">
    <source>
        <dbReference type="Pfam" id="PF01593"/>
    </source>
</evidence>
<gene>
    <name evidence="2" type="ORF">SAMN05660874_04843</name>
</gene>
<dbReference type="PANTHER" id="PTHR42841">
    <property type="entry name" value="AMINE OXIDASE"/>
    <property type="match status" value="1"/>
</dbReference>
<dbReference type="RefSeq" id="WP_093422278.1">
    <property type="nucleotide sequence ID" value="NZ_FOZX01000010.1"/>
</dbReference>
<dbReference type="OrthoDB" id="9767561at2"/>
<dbReference type="InterPro" id="IPR002937">
    <property type="entry name" value="Amino_oxidase"/>
</dbReference>
<evidence type="ECO:0000313" key="2">
    <source>
        <dbReference type="EMBL" id="SFS99796.1"/>
    </source>
</evidence>
<sequence length="421" mass="45662">MSTPATDVIVVGAGLAGLAAATELQRANVPVRVVEASDQVGGRVRTDQVDGFLLDRGFQVLLPAYPALREMVDLTALKLHPFWRVLRVVGDREVRSLGNPLDTARALTGALRPGQPRFTDIARLSAVTARDALAPSRMLTRAADHSVTEELDRWGLRTETVNEVLRPFVAGIFGDEDLDTSARVFHLVWRSFARAAPALPAAGMQSLPDHLADRLTPGTVRLNTPAEAVAPGQVTIADALHRARAVIVAADATTAKRLLPGLSVPKWNGLSTFYYTTPDPPLAQPTISIDALRRGPVVNTAVLSAVAPGYAPSGQALISATVLDAADEALEPAVRRQLGAIYRTNTSRWEFLRHYSIPQALPSMRAPHPLRRSVDRAADDPLLADVEVCEDEAVVDDPDEQGAEESSRRCRCRRKSWYRRA</sequence>
<accession>A0A1I6UE95</accession>
<dbReference type="Proteomes" id="UP000198852">
    <property type="component" value="Unassembled WGS sequence"/>
</dbReference>
<proteinExistence type="predicted"/>
<keyword evidence="3" id="KW-1185">Reference proteome</keyword>
<dbReference type="STRING" id="95161.SAMN05660874_04843"/>
<dbReference type="Gene3D" id="3.50.50.60">
    <property type="entry name" value="FAD/NAD(P)-binding domain"/>
    <property type="match status" value="1"/>
</dbReference>
<dbReference type="SUPFAM" id="SSF51905">
    <property type="entry name" value="FAD/NAD(P)-binding domain"/>
    <property type="match status" value="1"/>
</dbReference>
<dbReference type="AlphaFoldDB" id="A0A1I6UE95"/>
<evidence type="ECO:0000313" key="3">
    <source>
        <dbReference type="Proteomes" id="UP000198852"/>
    </source>
</evidence>
<dbReference type="EMBL" id="FOZX01000010">
    <property type="protein sequence ID" value="SFS99796.1"/>
    <property type="molecule type" value="Genomic_DNA"/>
</dbReference>